<evidence type="ECO:0000259" key="1">
    <source>
        <dbReference type="Pfam" id="PF24864"/>
    </source>
</evidence>
<gene>
    <name evidence="2" type="ORF">HETSPECPRED_006707</name>
</gene>
<reference evidence="2" key="1">
    <citation type="submission" date="2021-03" db="EMBL/GenBank/DDBJ databases">
        <authorList>
            <person name="Tagirdzhanova G."/>
        </authorList>
    </citation>
    <scope>NUCLEOTIDE SEQUENCE</scope>
</reference>
<feature type="domain" description="DUF7730" evidence="1">
    <location>
        <begin position="40"/>
        <end position="99"/>
    </location>
</feature>
<dbReference type="InterPro" id="IPR056632">
    <property type="entry name" value="DUF7730"/>
</dbReference>
<dbReference type="Pfam" id="PF24864">
    <property type="entry name" value="DUF7730"/>
    <property type="match status" value="1"/>
</dbReference>
<dbReference type="EMBL" id="CAJPDS010000046">
    <property type="protein sequence ID" value="CAF9927934.1"/>
    <property type="molecule type" value="Genomic_DNA"/>
</dbReference>
<dbReference type="Proteomes" id="UP000664521">
    <property type="component" value="Unassembled WGS sequence"/>
</dbReference>
<accession>A0A8H3FNU1</accession>
<dbReference type="InterPro" id="IPR038883">
    <property type="entry name" value="AN11006-like"/>
</dbReference>
<dbReference type="PANTHER" id="PTHR42085:SF2">
    <property type="entry name" value="F-BOX DOMAIN-CONTAINING PROTEIN"/>
    <property type="match status" value="1"/>
</dbReference>
<evidence type="ECO:0000313" key="3">
    <source>
        <dbReference type="Proteomes" id="UP000664521"/>
    </source>
</evidence>
<protein>
    <recommendedName>
        <fullName evidence="1">DUF7730 domain-containing protein</fullName>
    </recommendedName>
</protein>
<organism evidence="2 3">
    <name type="scientific">Heterodermia speciosa</name>
    <dbReference type="NCBI Taxonomy" id="116794"/>
    <lineage>
        <taxon>Eukaryota</taxon>
        <taxon>Fungi</taxon>
        <taxon>Dikarya</taxon>
        <taxon>Ascomycota</taxon>
        <taxon>Pezizomycotina</taxon>
        <taxon>Lecanoromycetes</taxon>
        <taxon>OSLEUM clade</taxon>
        <taxon>Lecanoromycetidae</taxon>
        <taxon>Caliciales</taxon>
        <taxon>Physciaceae</taxon>
        <taxon>Heterodermia</taxon>
    </lineage>
</organism>
<dbReference type="OrthoDB" id="2951834at2759"/>
<keyword evidence="3" id="KW-1185">Reference proteome</keyword>
<proteinExistence type="predicted"/>
<dbReference type="PANTHER" id="PTHR42085">
    <property type="entry name" value="F-BOX DOMAIN-CONTAINING PROTEIN"/>
    <property type="match status" value="1"/>
</dbReference>
<evidence type="ECO:0000313" key="2">
    <source>
        <dbReference type="EMBL" id="CAF9927934.1"/>
    </source>
</evidence>
<sequence>MSTFFNKLPLEIRSLIYEELLLDIENPIDTPCCQQLDGRKICLTILRTCRQAYAEASSIFYERNLFRVGRNSSRHLHFVNYDLRNQIFLRIKHLDLAYDDDIQFQVLGLGYNPASWLTTVLDSLARFECTLRTLRLDFQFSREFNKQIDLYRLSSPSLNSRVTAQAFKDFVRQEDFRDAVANLKVESIIEIYVTSHRAAYCSIFQDLADAIGFKKQWAVMEHPCAAPLRPSFFAKEWILTPSTTATREKVPTLVGKAHESSSTDRVVDVVDDKS</sequence>
<dbReference type="AlphaFoldDB" id="A0A8H3FNU1"/>
<comment type="caution">
    <text evidence="2">The sequence shown here is derived from an EMBL/GenBank/DDBJ whole genome shotgun (WGS) entry which is preliminary data.</text>
</comment>
<name>A0A8H3FNU1_9LECA</name>